<feature type="signal peptide" evidence="1">
    <location>
        <begin position="1"/>
        <end position="25"/>
    </location>
</feature>
<feature type="chain" id="PRO_5041956461" description="GPI anchored cell wall protein" evidence="1">
    <location>
        <begin position="26"/>
        <end position="208"/>
    </location>
</feature>
<protein>
    <recommendedName>
        <fullName evidence="4">GPI anchored cell wall protein</fullName>
    </recommendedName>
</protein>
<dbReference type="PANTHER" id="PTHR40640">
    <property type="entry name" value="ANCHORED GLYCOPROTEIN, PUTATIVE (AFU_ORTHOLOGUE AFUA_8G04860)-RELATED"/>
    <property type="match status" value="1"/>
</dbReference>
<proteinExistence type="predicted"/>
<keyword evidence="3" id="KW-1185">Reference proteome</keyword>
<accession>A0AAD9WA95</accession>
<keyword evidence="1" id="KW-0732">Signal</keyword>
<name>A0AAD9WA95_PHOAM</name>
<reference evidence="2" key="1">
    <citation type="submission" date="2023-06" db="EMBL/GenBank/DDBJ databases">
        <authorList>
            <person name="Noh H."/>
        </authorList>
    </citation>
    <scope>NUCLEOTIDE SEQUENCE</scope>
    <source>
        <strain evidence="2">DUCC20226</strain>
    </source>
</reference>
<dbReference type="Proteomes" id="UP001265746">
    <property type="component" value="Unassembled WGS sequence"/>
</dbReference>
<sequence length="208" mass="20952">MQNQITMAQRTILPLLAVSASSVFAQSTTGSSASSSVVDIILPMLESQTIMGSVMGADATATTFFLTCPTDAPSLQCGFGKGMEVVEGSEVLEVHMTQANVVTADISCSIASNTASCTSSIASIDLTISNTATAYSMVTTTGTGTMADISSHTMPVTITAGLEKLTATTAATATSQPSSSVVTAGMPRMTQNAVLAGAAMMLGGAMVL</sequence>
<evidence type="ECO:0000313" key="2">
    <source>
        <dbReference type="EMBL" id="KAK2614059.1"/>
    </source>
</evidence>
<comment type="caution">
    <text evidence="2">The sequence shown here is derived from an EMBL/GenBank/DDBJ whole genome shotgun (WGS) entry which is preliminary data.</text>
</comment>
<organism evidence="2 3">
    <name type="scientific">Phomopsis amygdali</name>
    <name type="common">Fusicoccum amygdali</name>
    <dbReference type="NCBI Taxonomy" id="1214568"/>
    <lineage>
        <taxon>Eukaryota</taxon>
        <taxon>Fungi</taxon>
        <taxon>Dikarya</taxon>
        <taxon>Ascomycota</taxon>
        <taxon>Pezizomycotina</taxon>
        <taxon>Sordariomycetes</taxon>
        <taxon>Sordariomycetidae</taxon>
        <taxon>Diaporthales</taxon>
        <taxon>Diaporthaceae</taxon>
        <taxon>Diaporthe</taxon>
    </lineage>
</organism>
<dbReference type="EMBL" id="JAUJFL010000001">
    <property type="protein sequence ID" value="KAK2614059.1"/>
    <property type="molecule type" value="Genomic_DNA"/>
</dbReference>
<dbReference type="PANTHER" id="PTHR40640:SF1">
    <property type="entry name" value="ANCHORED GLYCOPROTEIN, PUTATIVE (AFU_ORTHOLOGUE AFUA_8G04860)-RELATED"/>
    <property type="match status" value="1"/>
</dbReference>
<evidence type="ECO:0008006" key="4">
    <source>
        <dbReference type="Google" id="ProtNLM"/>
    </source>
</evidence>
<evidence type="ECO:0000313" key="3">
    <source>
        <dbReference type="Proteomes" id="UP001265746"/>
    </source>
</evidence>
<evidence type="ECO:0000256" key="1">
    <source>
        <dbReference type="SAM" id="SignalP"/>
    </source>
</evidence>
<dbReference type="AlphaFoldDB" id="A0AAD9WA95"/>
<gene>
    <name evidence="2" type="ORF">N8I77_000919</name>
</gene>